<accession>A0A8S4RGB5</accession>
<gene>
    <name evidence="1" type="primary">jg5867</name>
    <name evidence="1" type="ORF">PAEG_LOCUS12961</name>
</gene>
<protein>
    <submittedName>
        <fullName evidence="1">Jg5867 protein</fullName>
    </submittedName>
</protein>
<name>A0A8S4RGB5_9NEOP</name>
<keyword evidence="2" id="KW-1185">Reference proteome</keyword>
<evidence type="ECO:0000313" key="2">
    <source>
        <dbReference type="Proteomes" id="UP000838756"/>
    </source>
</evidence>
<dbReference type="AlphaFoldDB" id="A0A8S4RGB5"/>
<comment type="caution">
    <text evidence="1">The sequence shown here is derived from an EMBL/GenBank/DDBJ whole genome shotgun (WGS) entry which is preliminary data.</text>
</comment>
<sequence>MAHLMISGKPPPFYRATLHRACKEHILQHAALCPSIRGVSVKPHMPVITRTITPCRPEHSIAATMLLWPQGVKGKALESAIL</sequence>
<dbReference type="Proteomes" id="UP000838756">
    <property type="component" value="Unassembled WGS sequence"/>
</dbReference>
<reference evidence="1" key="1">
    <citation type="submission" date="2022-03" db="EMBL/GenBank/DDBJ databases">
        <authorList>
            <person name="Lindestad O."/>
        </authorList>
    </citation>
    <scope>NUCLEOTIDE SEQUENCE</scope>
</reference>
<dbReference type="EMBL" id="CAKXAJ010025123">
    <property type="protein sequence ID" value="CAH2235297.1"/>
    <property type="molecule type" value="Genomic_DNA"/>
</dbReference>
<evidence type="ECO:0000313" key="1">
    <source>
        <dbReference type="EMBL" id="CAH2235297.1"/>
    </source>
</evidence>
<proteinExistence type="predicted"/>
<organism evidence="1 2">
    <name type="scientific">Pararge aegeria aegeria</name>
    <dbReference type="NCBI Taxonomy" id="348720"/>
    <lineage>
        <taxon>Eukaryota</taxon>
        <taxon>Metazoa</taxon>
        <taxon>Ecdysozoa</taxon>
        <taxon>Arthropoda</taxon>
        <taxon>Hexapoda</taxon>
        <taxon>Insecta</taxon>
        <taxon>Pterygota</taxon>
        <taxon>Neoptera</taxon>
        <taxon>Endopterygota</taxon>
        <taxon>Lepidoptera</taxon>
        <taxon>Glossata</taxon>
        <taxon>Ditrysia</taxon>
        <taxon>Papilionoidea</taxon>
        <taxon>Nymphalidae</taxon>
        <taxon>Satyrinae</taxon>
        <taxon>Satyrini</taxon>
        <taxon>Parargina</taxon>
        <taxon>Pararge</taxon>
    </lineage>
</organism>